<dbReference type="AlphaFoldDB" id="A0A423TEM2"/>
<evidence type="ECO:0000256" key="3">
    <source>
        <dbReference type="ARBA" id="ARBA00022692"/>
    </source>
</evidence>
<evidence type="ECO:0000313" key="11">
    <source>
        <dbReference type="Proteomes" id="UP000283509"/>
    </source>
</evidence>
<keyword evidence="6" id="KW-0675">Receptor</keyword>
<evidence type="ECO:0000256" key="7">
    <source>
        <dbReference type="ARBA" id="ARBA00023180"/>
    </source>
</evidence>
<reference evidence="10 11" key="1">
    <citation type="submission" date="2018-04" db="EMBL/GenBank/DDBJ databases">
        <authorList>
            <person name="Zhang X."/>
            <person name="Yuan J."/>
            <person name="Li F."/>
            <person name="Xiang J."/>
        </authorList>
    </citation>
    <scope>NUCLEOTIDE SEQUENCE [LARGE SCALE GENOMIC DNA]</scope>
    <source>
        <tissue evidence="10">Muscle</tissue>
    </source>
</reference>
<keyword evidence="4 8" id="KW-1133">Transmembrane helix</keyword>
<dbReference type="EMBL" id="QCYY01001835">
    <property type="protein sequence ID" value="ROT74902.1"/>
    <property type="molecule type" value="Genomic_DNA"/>
</dbReference>
<evidence type="ECO:0000313" key="10">
    <source>
        <dbReference type="EMBL" id="ROT74902.1"/>
    </source>
</evidence>
<evidence type="ECO:0000256" key="5">
    <source>
        <dbReference type="ARBA" id="ARBA00023136"/>
    </source>
</evidence>
<organism evidence="10 11">
    <name type="scientific">Penaeus vannamei</name>
    <name type="common">Whiteleg shrimp</name>
    <name type="synonym">Litopenaeus vannamei</name>
    <dbReference type="NCBI Taxonomy" id="6689"/>
    <lineage>
        <taxon>Eukaryota</taxon>
        <taxon>Metazoa</taxon>
        <taxon>Ecdysozoa</taxon>
        <taxon>Arthropoda</taxon>
        <taxon>Crustacea</taxon>
        <taxon>Multicrustacea</taxon>
        <taxon>Malacostraca</taxon>
        <taxon>Eumalacostraca</taxon>
        <taxon>Eucarida</taxon>
        <taxon>Decapoda</taxon>
        <taxon>Dendrobranchiata</taxon>
        <taxon>Penaeoidea</taxon>
        <taxon>Penaeidae</taxon>
        <taxon>Penaeus</taxon>
    </lineage>
</organism>
<dbReference type="PANTHER" id="PTHR42643">
    <property type="entry name" value="IONOTROPIC RECEPTOR 20A-RELATED"/>
    <property type="match status" value="1"/>
</dbReference>
<evidence type="ECO:0000256" key="1">
    <source>
        <dbReference type="ARBA" id="ARBA00004651"/>
    </source>
</evidence>
<keyword evidence="7" id="KW-0325">Glycoprotein</keyword>
<sequence length="421" mass="46940">MRPWTLALLLLQAVPLSLGVLPELWVGRTMNFFADYLHFYGVGGVYYLKPEGTGEEIRILLFSDSSFGDFLAETYLPLLNLVQIAAVSDEGISLWEQHQVNRNLPRRVRRIGVWRPSDNDLLCATCHTTLLGDAQRRNDPSAVAVRSGLMGSEFWRPATILNWDADGQLSVSGSFIEVVQYFQSNLNFSYYLIIRRPGLNTGLTWSSYTQEFSTWSWVSAGVTLLLLACAFSVVTVHQPRSPSAVPFPDALLTVFGAMCQQGSTFQARGTPTRIAFLTIFLFGTVLYIFYCTFLISALSVVKSNLPFTNLAGLLRVGTHQLVVASGTIVEATIKTSTSPLYKRAWQNILDGDPDSFASHYTDCALRALKKRHACLLEISEYMYEHSKNLQLVALTEEKYGRFSVGIAVADKSPLKDLFNVQ</sequence>
<comment type="subcellular location">
    <subcellularLocation>
        <location evidence="1">Cell membrane</location>
        <topology evidence="1">Multi-pass membrane protein</topology>
    </subcellularLocation>
</comment>
<feature type="chain" id="PRO_5019456878" description="Ionotropic glutamate receptor C-terminal domain-containing protein" evidence="9">
    <location>
        <begin position="20"/>
        <end position="421"/>
    </location>
</feature>
<evidence type="ECO:0000256" key="8">
    <source>
        <dbReference type="SAM" id="Phobius"/>
    </source>
</evidence>
<dbReference type="SUPFAM" id="SSF53850">
    <property type="entry name" value="Periplasmic binding protein-like II"/>
    <property type="match status" value="1"/>
</dbReference>
<feature type="transmembrane region" description="Helical" evidence="8">
    <location>
        <begin position="215"/>
        <end position="236"/>
    </location>
</feature>
<keyword evidence="9" id="KW-0732">Signal</keyword>
<feature type="transmembrane region" description="Helical" evidence="8">
    <location>
        <begin position="274"/>
        <end position="298"/>
    </location>
</feature>
<dbReference type="PANTHER" id="PTHR42643:SF24">
    <property type="entry name" value="IONOTROPIC RECEPTOR 60A"/>
    <property type="match status" value="1"/>
</dbReference>
<gene>
    <name evidence="10" type="ORF">C7M84_006578</name>
</gene>
<accession>A0A423TEM2</accession>
<evidence type="ECO:0008006" key="12">
    <source>
        <dbReference type="Google" id="ProtNLM"/>
    </source>
</evidence>
<name>A0A423TEM2_PENVA</name>
<evidence type="ECO:0000256" key="2">
    <source>
        <dbReference type="ARBA" id="ARBA00022475"/>
    </source>
</evidence>
<feature type="signal peptide" evidence="9">
    <location>
        <begin position="1"/>
        <end position="19"/>
    </location>
</feature>
<keyword evidence="5 8" id="KW-0472">Membrane</keyword>
<dbReference type="Proteomes" id="UP000283509">
    <property type="component" value="Unassembled WGS sequence"/>
</dbReference>
<dbReference type="InterPro" id="IPR052192">
    <property type="entry name" value="Insect_Ionotropic_Sensory_Rcpt"/>
</dbReference>
<evidence type="ECO:0000256" key="9">
    <source>
        <dbReference type="SAM" id="SignalP"/>
    </source>
</evidence>
<evidence type="ECO:0000256" key="6">
    <source>
        <dbReference type="ARBA" id="ARBA00023170"/>
    </source>
</evidence>
<dbReference type="Gene3D" id="1.10.287.70">
    <property type="match status" value="1"/>
</dbReference>
<keyword evidence="11" id="KW-1185">Reference proteome</keyword>
<proteinExistence type="predicted"/>
<dbReference type="GO" id="GO:0005886">
    <property type="term" value="C:plasma membrane"/>
    <property type="evidence" value="ECO:0007669"/>
    <property type="project" value="UniProtKB-SubCell"/>
</dbReference>
<reference evidence="10 11" key="2">
    <citation type="submission" date="2019-01" db="EMBL/GenBank/DDBJ databases">
        <title>The decoding of complex shrimp genome reveals the adaptation for benthos swimmer, frequently molting mechanism and breeding impact on genome.</title>
        <authorList>
            <person name="Sun Y."/>
            <person name="Gao Y."/>
            <person name="Yu Y."/>
        </authorList>
    </citation>
    <scope>NUCLEOTIDE SEQUENCE [LARGE SCALE GENOMIC DNA]</scope>
    <source>
        <tissue evidence="10">Muscle</tissue>
    </source>
</reference>
<keyword evidence="3 8" id="KW-0812">Transmembrane</keyword>
<evidence type="ECO:0000256" key="4">
    <source>
        <dbReference type="ARBA" id="ARBA00022989"/>
    </source>
</evidence>
<comment type="caution">
    <text evidence="10">The sequence shown here is derived from an EMBL/GenBank/DDBJ whole genome shotgun (WGS) entry which is preliminary data.</text>
</comment>
<keyword evidence="2" id="KW-1003">Cell membrane</keyword>
<protein>
    <recommendedName>
        <fullName evidence="12">Ionotropic glutamate receptor C-terminal domain-containing protein</fullName>
    </recommendedName>
</protein>